<feature type="transmembrane region" description="Helical" evidence="5">
    <location>
        <begin position="49"/>
        <end position="70"/>
    </location>
</feature>
<comment type="subcellular location">
    <subcellularLocation>
        <location evidence="1">Membrane</location>
    </subcellularLocation>
</comment>
<dbReference type="OrthoDB" id="5800536at2759"/>
<dbReference type="Gene3D" id="1.20.1070.10">
    <property type="entry name" value="Rhodopsin 7-helix transmembrane proteins"/>
    <property type="match status" value="1"/>
</dbReference>
<name>A0A7I4YN59_HAECO</name>
<keyword evidence="2 5" id="KW-0812">Transmembrane</keyword>
<accession>A0A7I4YN59</accession>
<evidence type="ECO:0000256" key="2">
    <source>
        <dbReference type="ARBA" id="ARBA00022692"/>
    </source>
</evidence>
<feature type="transmembrane region" description="Helical" evidence="5">
    <location>
        <begin position="266"/>
        <end position="289"/>
    </location>
</feature>
<dbReference type="GO" id="GO:0016020">
    <property type="term" value="C:membrane"/>
    <property type="evidence" value="ECO:0007669"/>
    <property type="project" value="UniProtKB-SubCell"/>
</dbReference>
<keyword evidence="4 5" id="KW-0472">Membrane</keyword>
<evidence type="ECO:0000256" key="4">
    <source>
        <dbReference type="ARBA" id="ARBA00023136"/>
    </source>
</evidence>
<proteinExistence type="predicted"/>
<dbReference type="PROSITE" id="PS50262">
    <property type="entry name" value="G_PROTEIN_RECEP_F1_2"/>
    <property type="match status" value="1"/>
</dbReference>
<keyword evidence="7" id="KW-1185">Reference proteome</keyword>
<evidence type="ECO:0000259" key="6">
    <source>
        <dbReference type="PROSITE" id="PS50262"/>
    </source>
</evidence>
<evidence type="ECO:0000256" key="5">
    <source>
        <dbReference type="SAM" id="Phobius"/>
    </source>
</evidence>
<sequence>MTETLAEMPHPVENLIATSIIFSIALLGIIFNVLALHTVRMNPALRSSFGLLCLSHCVANLGVMIVFMFWVTPMNLRQSGMATELPGKIFGQLIMFFWDVCVYTHLLISINRLIAISMPYRAKHVLEKNCTLCFIAVVWFIAFCHVIPYFWDSCYVVFDTQQWVWTFADTGCGYIISTYTDLYTGCTWCAVKIVLDCITATKLRASNKMTLQQPQGNSTTNPLRQSRRKVEVRFFCQAIVQSGIFLCGMISFYFICQFFTGRWADFITMTIPWESCHAIDGLVVILFHFRLSYLRWKQKDSRQDETRRYGTSRSEMKIAPVQH</sequence>
<reference evidence="8" key="1">
    <citation type="submission" date="2020-12" db="UniProtKB">
        <authorList>
            <consortium name="WormBaseParasite"/>
        </authorList>
    </citation>
    <scope>IDENTIFICATION</scope>
    <source>
        <strain evidence="8">MHco3</strain>
    </source>
</reference>
<dbReference type="CDD" id="cd00637">
    <property type="entry name" value="7tm_classA_rhodopsin-like"/>
    <property type="match status" value="1"/>
</dbReference>
<dbReference type="WBParaSite" id="HCON_00118865-00001">
    <property type="protein sequence ID" value="HCON_00118865-00001"/>
    <property type="gene ID" value="HCON_00118865"/>
</dbReference>
<dbReference type="Proteomes" id="UP000025227">
    <property type="component" value="Unplaced"/>
</dbReference>
<dbReference type="InterPro" id="IPR017452">
    <property type="entry name" value="GPCR_Rhodpsn_7TM"/>
</dbReference>
<evidence type="ECO:0000256" key="3">
    <source>
        <dbReference type="ARBA" id="ARBA00022989"/>
    </source>
</evidence>
<evidence type="ECO:0000313" key="7">
    <source>
        <dbReference type="Proteomes" id="UP000025227"/>
    </source>
</evidence>
<feature type="transmembrane region" description="Helical" evidence="5">
    <location>
        <begin position="234"/>
        <end position="260"/>
    </location>
</feature>
<protein>
    <submittedName>
        <fullName evidence="8">G_PROTEIN_RECEP_F1_2 domain-containing protein</fullName>
    </submittedName>
</protein>
<feature type="transmembrane region" description="Helical" evidence="5">
    <location>
        <begin position="15"/>
        <end position="37"/>
    </location>
</feature>
<evidence type="ECO:0000313" key="8">
    <source>
        <dbReference type="WBParaSite" id="HCON_00118865-00001"/>
    </source>
</evidence>
<evidence type="ECO:0000256" key="1">
    <source>
        <dbReference type="ARBA" id="ARBA00004370"/>
    </source>
</evidence>
<feature type="transmembrane region" description="Helical" evidence="5">
    <location>
        <begin position="131"/>
        <end position="151"/>
    </location>
</feature>
<dbReference type="InterPro" id="IPR019430">
    <property type="entry name" value="7TM_GPCR_serpentine_rcpt_Srx"/>
</dbReference>
<dbReference type="PANTHER" id="PTHR23017:SF3">
    <property type="entry name" value="G-PROTEIN COUPLED RECEPTORS FAMILY 1 PROFILE DOMAIN-CONTAINING PROTEIN"/>
    <property type="match status" value="1"/>
</dbReference>
<dbReference type="AlphaFoldDB" id="A0A7I4YN59"/>
<dbReference type="PANTHER" id="PTHR23017">
    <property type="entry name" value="SERPENTINE RECEPTOR, CLASS X"/>
    <property type="match status" value="1"/>
</dbReference>
<feature type="transmembrane region" description="Helical" evidence="5">
    <location>
        <begin position="90"/>
        <end position="110"/>
    </location>
</feature>
<keyword evidence="3 5" id="KW-1133">Transmembrane helix</keyword>
<dbReference type="Pfam" id="PF10328">
    <property type="entry name" value="7TM_GPCR_Srx"/>
    <property type="match status" value="1"/>
</dbReference>
<feature type="domain" description="G-protein coupled receptors family 1 profile" evidence="6">
    <location>
        <begin position="31"/>
        <end position="150"/>
    </location>
</feature>
<organism evidence="7 8">
    <name type="scientific">Haemonchus contortus</name>
    <name type="common">Barber pole worm</name>
    <dbReference type="NCBI Taxonomy" id="6289"/>
    <lineage>
        <taxon>Eukaryota</taxon>
        <taxon>Metazoa</taxon>
        <taxon>Ecdysozoa</taxon>
        <taxon>Nematoda</taxon>
        <taxon>Chromadorea</taxon>
        <taxon>Rhabditida</taxon>
        <taxon>Rhabditina</taxon>
        <taxon>Rhabditomorpha</taxon>
        <taxon>Strongyloidea</taxon>
        <taxon>Trichostrongylidae</taxon>
        <taxon>Haemonchus</taxon>
    </lineage>
</organism>
<dbReference type="SUPFAM" id="SSF81321">
    <property type="entry name" value="Family A G protein-coupled receptor-like"/>
    <property type="match status" value="1"/>
</dbReference>